<gene>
    <name evidence="2" type="ordered locus">Metfor_2275</name>
</gene>
<organism evidence="2 3">
    <name type="scientific">Methanoregula formicica (strain DSM 22288 / NBRC 105244 / SMSP)</name>
    <dbReference type="NCBI Taxonomy" id="593750"/>
    <lineage>
        <taxon>Archaea</taxon>
        <taxon>Methanobacteriati</taxon>
        <taxon>Methanobacteriota</taxon>
        <taxon>Stenosarchaea group</taxon>
        <taxon>Methanomicrobia</taxon>
        <taxon>Methanomicrobiales</taxon>
        <taxon>Methanoregulaceae</taxon>
        <taxon>Methanoregula</taxon>
    </lineage>
</organism>
<dbReference type="Proteomes" id="UP000010824">
    <property type="component" value="Chromosome"/>
</dbReference>
<dbReference type="GO" id="GO:0008757">
    <property type="term" value="F:S-adenosylmethionine-dependent methyltransferase activity"/>
    <property type="evidence" value="ECO:0007669"/>
    <property type="project" value="InterPro"/>
</dbReference>
<keyword evidence="2" id="KW-0830">Ubiquinone</keyword>
<dbReference type="SUPFAM" id="SSF53335">
    <property type="entry name" value="S-adenosyl-L-methionine-dependent methyltransferases"/>
    <property type="match status" value="1"/>
</dbReference>
<proteinExistence type="predicted"/>
<keyword evidence="2" id="KW-0489">Methyltransferase</keyword>
<keyword evidence="2" id="KW-0808">Transferase</keyword>
<dbReference type="InParanoid" id="L0HH00"/>
<name>L0HH00_METFS</name>
<keyword evidence="3" id="KW-1185">Reference proteome</keyword>
<dbReference type="KEGG" id="mfo:Metfor_2275"/>
<dbReference type="InterPro" id="IPR013216">
    <property type="entry name" value="Methyltransf_11"/>
</dbReference>
<evidence type="ECO:0000313" key="3">
    <source>
        <dbReference type="Proteomes" id="UP000010824"/>
    </source>
</evidence>
<dbReference type="InterPro" id="IPR029063">
    <property type="entry name" value="SAM-dependent_MTases_sf"/>
</dbReference>
<protein>
    <submittedName>
        <fullName evidence="2">Methylase involved in ubiquinone/menaquinone biosynthesis</fullName>
    </submittedName>
</protein>
<dbReference type="eggNOG" id="arCOG02702">
    <property type="taxonomic scope" value="Archaea"/>
</dbReference>
<dbReference type="AlphaFoldDB" id="L0HH00"/>
<sequence length="190" mass="21269">MNEASIFPSVPPTSGENPWPATLLCTVRRTRLTARLQPGMTNPGERSSPGMLAVLEEKVRSQHLINVTTRCIDLEHGDRLEGQYDLVMSSMTVHHIRDVRPILEILLRVLKRGGTLAIADLDCDNGKFHDTPEGVFHNGFDRCMMKTHFEAAGLAHVRNRTAAIVQKESPSGEIRPFTVFLMTGRKEQEQ</sequence>
<dbReference type="CDD" id="cd02440">
    <property type="entry name" value="AdoMet_MTases"/>
    <property type="match status" value="1"/>
</dbReference>
<dbReference type="Pfam" id="PF08241">
    <property type="entry name" value="Methyltransf_11"/>
    <property type="match status" value="1"/>
</dbReference>
<dbReference type="GO" id="GO:0032259">
    <property type="term" value="P:methylation"/>
    <property type="evidence" value="ECO:0007669"/>
    <property type="project" value="UniProtKB-KW"/>
</dbReference>
<reference evidence="3" key="1">
    <citation type="submission" date="2011-12" db="EMBL/GenBank/DDBJ databases">
        <title>Complete sequence of Methanoregula formicicum SMSP.</title>
        <authorList>
            <person name="Lucas S."/>
            <person name="Han J."/>
            <person name="Lapidus A."/>
            <person name="Cheng J.-F."/>
            <person name="Goodwin L."/>
            <person name="Pitluck S."/>
            <person name="Peters L."/>
            <person name="Ovchinnikova G."/>
            <person name="Teshima H."/>
            <person name="Detter J.C."/>
            <person name="Han C."/>
            <person name="Tapia R."/>
            <person name="Land M."/>
            <person name="Hauser L."/>
            <person name="Kyrpides N."/>
            <person name="Ivanova N."/>
            <person name="Pagani I."/>
            <person name="Imachi H."/>
            <person name="Tamaki H."/>
            <person name="Sekiguchi Y."/>
            <person name="Kamagata Y."/>
            <person name="Cadillo-Quiroz H."/>
            <person name="Zinder S."/>
            <person name="Liu W.-T."/>
            <person name="Woyke T."/>
        </authorList>
    </citation>
    <scope>NUCLEOTIDE SEQUENCE [LARGE SCALE GENOMIC DNA]</scope>
    <source>
        <strain evidence="3">DSM 22288 / NBRC 105244 / SMSP</strain>
    </source>
</reference>
<accession>L0HH00</accession>
<dbReference type="HOGENOM" id="CLU_1425090_0_0_2"/>
<reference evidence="2 3" key="2">
    <citation type="journal article" date="2014" name="Genome Announc.">
        <title>Complete Genome Sequence of Methanoregula formicica SMSPT, a Mesophilic Hydrogenotrophic Methanogen Isolated from a Methanogenic Upflow Anaerobic Sludge Blanket Reactor.</title>
        <authorList>
            <person name="Yamamoto K."/>
            <person name="Tamaki H."/>
            <person name="Cadillo-Quiroz H."/>
            <person name="Imachi H."/>
            <person name="Kyrpides N."/>
            <person name="Woyke T."/>
            <person name="Goodwin L."/>
            <person name="Zinder S.H."/>
            <person name="Kamagata Y."/>
            <person name="Liu W.T."/>
        </authorList>
    </citation>
    <scope>NUCLEOTIDE SEQUENCE [LARGE SCALE GENOMIC DNA]</scope>
    <source>
        <strain evidence="3">DSM 22288 / NBRC 105244 / SMSP</strain>
    </source>
</reference>
<feature type="domain" description="Methyltransferase type 11" evidence="1">
    <location>
        <begin position="48"/>
        <end position="118"/>
    </location>
</feature>
<evidence type="ECO:0000313" key="2">
    <source>
        <dbReference type="EMBL" id="AGB03280.1"/>
    </source>
</evidence>
<dbReference type="STRING" id="593750.Metfor_2275"/>
<evidence type="ECO:0000259" key="1">
    <source>
        <dbReference type="Pfam" id="PF08241"/>
    </source>
</evidence>
<dbReference type="Gene3D" id="3.40.50.150">
    <property type="entry name" value="Vaccinia Virus protein VP39"/>
    <property type="match status" value="1"/>
</dbReference>
<dbReference type="EMBL" id="CP003167">
    <property type="protein sequence ID" value="AGB03280.1"/>
    <property type="molecule type" value="Genomic_DNA"/>
</dbReference>